<reference evidence="2 3" key="1">
    <citation type="submission" date="2017-03" db="EMBL/GenBank/DDBJ databases">
        <title>Genomic and clinical evidence uncovers the enterohepatic species Helicobacter valdiviensis as a potential human intestinal pathogen.</title>
        <authorList>
            <person name="Fresia P."/>
            <person name="Jara R."/>
            <person name="Sierra R."/>
            <person name="Ferres I."/>
            <person name="Greif G."/>
            <person name="Iraola G."/>
            <person name="Collado L."/>
        </authorList>
    </citation>
    <scope>NUCLEOTIDE SEQUENCE [LARGE SCALE GENOMIC DNA]</scope>
    <source>
        <strain evidence="2 3">WBE14</strain>
    </source>
</reference>
<name>A0A2W6NNB1_9HELI</name>
<keyword evidence="1" id="KW-1133">Transmembrane helix</keyword>
<keyword evidence="1" id="KW-0472">Membrane</keyword>
<dbReference type="Proteomes" id="UP000249746">
    <property type="component" value="Unassembled WGS sequence"/>
</dbReference>
<evidence type="ECO:0000313" key="3">
    <source>
        <dbReference type="Proteomes" id="UP000249746"/>
    </source>
</evidence>
<dbReference type="EMBL" id="NBIU01000002">
    <property type="protein sequence ID" value="PZT48936.1"/>
    <property type="molecule type" value="Genomic_DNA"/>
</dbReference>
<sequence length="184" mass="21294">MHSFKTKFQKGSLVIYFFIFLCIACVVMALILSQQNRKIADAAKQIEKFEIFSFLYQKITPFGVEVIANGIKAKQNKEGQEELEDFVVKHYLFDERKIETLTSSFAIHKNDNIYMPQGATYQKDALNFWSEVATYEIKTKNLLSQGDFKIIEKNYQFNGKNAEYKNGKIYAKDIKGILQTGKKL</sequence>
<protein>
    <recommendedName>
        <fullName evidence="4">LPS export ABC transporter periplasmic protein LptC</fullName>
    </recommendedName>
</protein>
<dbReference type="RefSeq" id="WP_111228993.1">
    <property type="nucleotide sequence ID" value="NZ_NBIU01000002.1"/>
</dbReference>
<dbReference type="OrthoDB" id="5322295at2"/>
<gene>
    <name evidence="2" type="ORF">B6S12_01170</name>
</gene>
<keyword evidence="1" id="KW-0812">Transmembrane</keyword>
<organism evidence="2 3">
    <name type="scientific">Helicobacter valdiviensis</name>
    <dbReference type="NCBI Taxonomy" id="1458358"/>
    <lineage>
        <taxon>Bacteria</taxon>
        <taxon>Pseudomonadati</taxon>
        <taxon>Campylobacterota</taxon>
        <taxon>Epsilonproteobacteria</taxon>
        <taxon>Campylobacterales</taxon>
        <taxon>Helicobacteraceae</taxon>
        <taxon>Helicobacter</taxon>
    </lineage>
</organism>
<accession>A0A2W6NNB1</accession>
<keyword evidence="3" id="KW-1185">Reference proteome</keyword>
<comment type="caution">
    <text evidence="2">The sequence shown here is derived from an EMBL/GenBank/DDBJ whole genome shotgun (WGS) entry which is preliminary data.</text>
</comment>
<evidence type="ECO:0000256" key="1">
    <source>
        <dbReference type="SAM" id="Phobius"/>
    </source>
</evidence>
<dbReference type="AlphaFoldDB" id="A0A2W6NNB1"/>
<feature type="transmembrane region" description="Helical" evidence="1">
    <location>
        <begin position="12"/>
        <end position="32"/>
    </location>
</feature>
<evidence type="ECO:0000313" key="2">
    <source>
        <dbReference type="EMBL" id="PZT48936.1"/>
    </source>
</evidence>
<evidence type="ECO:0008006" key="4">
    <source>
        <dbReference type="Google" id="ProtNLM"/>
    </source>
</evidence>
<proteinExistence type="predicted"/>